<organism evidence="1 2">
    <name type="scientific">Polyplosphaeria fusca</name>
    <dbReference type="NCBI Taxonomy" id="682080"/>
    <lineage>
        <taxon>Eukaryota</taxon>
        <taxon>Fungi</taxon>
        <taxon>Dikarya</taxon>
        <taxon>Ascomycota</taxon>
        <taxon>Pezizomycotina</taxon>
        <taxon>Dothideomycetes</taxon>
        <taxon>Pleosporomycetidae</taxon>
        <taxon>Pleosporales</taxon>
        <taxon>Tetraplosphaeriaceae</taxon>
        <taxon>Polyplosphaeria</taxon>
    </lineage>
</organism>
<sequence>MFQAPLLHGCTAVHVLLLQWDSRDADVAWTRRGEARRHVPIRARLAGCGWNPRWLRHPHRERSILRLPRKAPSIPAKRHPQDGGYWQSAFQSIVHCQSPGVHAKRSEAVDFRSTNGSRYRMQVHPLIAAESSRPSGILHVLETTLTIRDARMKP</sequence>
<evidence type="ECO:0000313" key="1">
    <source>
        <dbReference type="EMBL" id="KAF2737648.1"/>
    </source>
</evidence>
<evidence type="ECO:0000313" key="2">
    <source>
        <dbReference type="Proteomes" id="UP000799444"/>
    </source>
</evidence>
<name>A0A9P4R6D4_9PLEO</name>
<dbReference type="AlphaFoldDB" id="A0A9P4R6D4"/>
<keyword evidence="2" id="KW-1185">Reference proteome</keyword>
<accession>A0A9P4R6D4</accession>
<proteinExistence type="predicted"/>
<reference evidence="1" key="1">
    <citation type="journal article" date="2020" name="Stud. Mycol.">
        <title>101 Dothideomycetes genomes: a test case for predicting lifestyles and emergence of pathogens.</title>
        <authorList>
            <person name="Haridas S."/>
            <person name="Albert R."/>
            <person name="Binder M."/>
            <person name="Bloem J."/>
            <person name="Labutti K."/>
            <person name="Salamov A."/>
            <person name="Andreopoulos B."/>
            <person name="Baker S."/>
            <person name="Barry K."/>
            <person name="Bills G."/>
            <person name="Bluhm B."/>
            <person name="Cannon C."/>
            <person name="Castanera R."/>
            <person name="Culley D."/>
            <person name="Daum C."/>
            <person name="Ezra D."/>
            <person name="Gonzalez J."/>
            <person name="Henrissat B."/>
            <person name="Kuo A."/>
            <person name="Liang C."/>
            <person name="Lipzen A."/>
            <person name="Lutzoni F."/>
            <person name="Magnuson J."/>
            <person name="Mondo S."/>
            <person name="Nolan M."/>
            <person name="Ohm R."/>
            <person name="Pangilinan J."/>
            <person name="Park H.-J."/>
            <person name="Ramirez L."/>
            <person name="Alfaro M."/>
            <person name="Sun H."/>
            <person name="Tritt A."/>
            <person name="Yoshinaga Y."/>
            <person name="Zwiers L.-H."/>
            <person name="Turgeon B."/>
            <person name="Goodwin S."/>
            <person name="Spatafora J."/>
            <person name="Crous P."/>
            <person name="Grigoriev I."/>
        </authorList>
    </citation>
    <scope>NUCLEOTIDE SEQUENCE</scope>
    <source>
        <strain evidence="1">CBS 125425</strain>
    </source>
</reference>
<comment type="caution">
    <text evidence="1">The sequence shown here is derived from an EMBL/GenBank/DDBJ whole genome shotgun (WGS) entry which is preliminary data.</text>
</comment>
<gene>
    <name evidence="1" type="ORF">EJ04DRAFT_520948</name>
</gene>
<protein>
    <submittedName>
        <fullName evidence="1">Uncharacterized protein</fullName>
    </submittedName>
</protein>
<dbReference type="EMBL" id="ML996114">
    <property type="protein sequence ID" value="KAF2737648.1"/>
    <property type="molecule type" value="Genomic_DNA"/>
</dbReference>
<dbReference type="Proteomes" id="UP000799444">
    <property type="component" value="Unassembled WGS sequence"/>
</dbReference>